<reference evidence="3" key="1">
    <citation type="journal article" date="2023" name="Arch. Microbiol.">
        <title>Desulfoferula mesophilus gen. nov. sp. nov., a mesophilic sulfate-reducing bacterium isolated from a brackish lake sediment.</title>
        <authorList>
            <person name="Watanabe T."/>
            <person name="Yabe T."/>
            <person name="Tsuji J.M."/>
            <person name="Fukui M."/>
        </authorList>
    </citation>
    <scope>NUCLEOTIDE SEQUENCE [LARGE SCALE GENOMIC DNA]</scope>
    <source>
        <strain evidence="3">12FAK</strain>
    </source>
</reference>
<dbReference type="KEGG" id="dmp:FAK_14990"/>
<feature type="region of interest" description="Disordered" evidence="1">
    <location>
        <begin position="158"/>
        <end position="181"/>
    </location>
</feature>
<organism evidence="2 3">
    <name type="scientific">Desulfoferula mesophila</name>
    <dbReference type="NCBI Taxonomy" id="3058419"/>
    <lineage>
        <taxon>Bacteria</taxon>
        <taxon>Pseudomonadati</taxon>
        <taxon>Thermodesulfobacteriota</taxon>
        <taxon>Desulfarculia</taxon>
        <taxon>Desulfarculales</taxon>
        <taxon>Desulfarculaceae</taxon>
        <taxon>Desulfoferula</taxon>
    </lineage>
</organism>
<evidence type="ECO:0000313" key="2">
    <source>
        <dbReference type="EMBL" id="BEQ14433.1"/>
    </source>
</evidence>
<feature type="compositionally biased region" description="Polar residues" evidence="1">
    <location>
        <begin position="158"/>
        <end position="167"/>
    </location>
</feature>
<evidence type="ECO:0000256" key="1">
    <source>
        <dbReference type="SAM" id="MobiDB-lite"/>
    </source>
</evidence>
<name>A0AAU9EBC1_9BACT</name>
<keyword evidence="3" id="KW-1185">Reference proteome</keyword>
<dbReference type="Proteomes" id="UP001366166">
    <property type="component" value="Chromosome"/>
</dbReference>
<protein>
    <submittedName>
        <fullName evidence="2">Uncharacterized protein</fullName>
    </submittedName>
</protein>
<gene>
    <name evidence="2" type="ORF">FAK_14990</name>
</gene>
<dbReference type="AlphaFoldDB" id="A0AAU9EBC1"/>
<dbReference type="EMBL" id="AP028679">
    <property type="protein sequence ID" value="BEQ14433.1"/>
    <property type="molecule type" value="Genomic_DNA"/>
</dbReference>
<evidence type="ECO:0000313" key="3">
    <source>
        <dbReference type="Proteomes" id="UP001366166"/>
    </source>
</evidence>
<sequence length="209" mass="23326">MLGGLGSGRILGGGGITVEDCLTLDVNKLVRDGLVGVGHRAGTLVWTQRGTGEKVGAVSYEILNNGPNDVRLRLTYTHRGRVKDGRTDESVWFDTSHPHFGGVRWWFTCPRCGRRAAKLHLPPGGDLFLCRRCWGLSYESQRESPMFRALSQAQKIRSSLGGSTDTTAPFPPRPKGMHRRTYRSLRKKARRYEGVTWSFAESKYGLSPY</sequence>
<proteinExistence type="predicted"/>
<accession>A0AAU9EBC1</accession>